<dbReference type="InterPro" id="IPR029062">
    <property type="entry name" value="Class_I_gatase-like"/>
</dbReference>
<dbReference type="KEGG" id="dmm:dnm_028920"/>
<keyword evidence="2" id="KW-1185">Reference proteome</keyword>
<dbReference type="AlphaFoldDB" id="A0A975BKB4"/>
<gene>
    <name evidence="1" type="ORF">dnm_028920</name>
</gene>
<dbReference type="Gene3D" id="3.40.50.880">
    <property type="match status" value="1"/>
</dbReference>
<dbReference type="EMBL" id="CP061800">
    <property type="protein sequence ID" value="QTA86867.1"/>
    <property type="molecule type" value="Genomic_DNA"/>
</dbReference>
<name>A0A975BKB4_9BACT</name>
<organism evidence="1 2">
    <name type="scientific">Desulfonema magnum</name>
    <dbReference type="NCBI Taxonomy" id="45655"/>
    <lineage>
        <taxon>Bacteria</taxon>
        <taxon>Pseudomonadati</taxon>
        <taxon>Thermodesulfobacteriota</taxon>
        <taxon>Desulfobacteria</taxon>
        <taxon>Desulfobacterales</taxon>
        <taxon>Desulfococcaceae</taxon>
        <taxon>Desulfonema</taxon>
    </lineage>
</organism>
<protein>
    <submittedName>
        <fullName evidence="1">Amidotransferase domain-containing protein</fullName>
    </submittedName>
</protein>
<dbReference type="Proteomes" id="UP000663722">
    <property type="component" value="Chromosome"/>
</dbReference>
<reference evidence="1" key="1">
    <citation type="journal article" date="2021" name="Microb. Physiol.">
        <title>Proteogenomic Insights into the Physiology of Marine, Sulfate-Reducing, Filamentous Desulfonema limicola and Desulfonema magnum.</title>
        <authorList>
            <person name="Schnaars V."/>
            <person name="Wohlbrand L."/>
            <person name="Scheve S."/>
            <person name="Hinrichs C."/>
            <person name="Reinhardt R."/>
            <person name="Rabus R."/>
        </authorList>
    </citation>
    <scope>NUCLEOTIDE SEQUENCE</scope>
    <source>
        <strain evidence="1">4be13</strain>
    </source>
</reference>
<proteinExistence type="predicted"/>
<accession>A0A975BKB4</accession>
<evidence type="ECO:0000313" key="2">
    <source>
        <dbReference type="Proteomes" id="UP000663722"/>
    </source>
</evidence>
<sequence>MNMRLLKNIEIVMVCVMVQLMVLSSALTAAPVVGIYCGKGVTAGYLWHAYPLESRNIPICFFTEKDAESLNNVDVICFPSGGMYKRHISLTGRKHLKQLIREKGVGYLGTCGGNVFGCKLGLLDADLMKAEQGYPFGVQINGYPEMKVEGQNSECHPAMKNAPDMIRPFYYWGQVFTRTGPDVTVLATYKQMDNCFTFDGILYQGKSHEKMSGRPGMIAGQYGKGRVILSGPHPELGEEQLFTDWIYYLSGSRHDSDQLCKTNFTPSETAIQSDSRASGNTALSVLKSQIESFKKEVAPYEKTIRPDYERRWKHGITTGIPIFVIFTDICDRLKTIEQSISFFEKHPEAEQTVLSEPVSEQYVRQIRDARNKFSDGVCHLEKSREILRKIEKNISDKIECDRLKKTLYSASYKKLISDFKSVNLCLIRLDHHFRSRGSVGSRGSGSANQL</sequence>
<evidence type="ECO:0000313" key="1">
    <source>
        <dbReference type="EMBL" id="QTA86867.1"/>
    </source>
</evidence>
<dbReference type="SUPFAM" id="SSF52317">
    <property type="entry name" value="Class I glutamine amidotransferase-like"/>
    <property type="match status" value="1"/>
</dbReference>